<evidence type="ECO:0000256" key="2">
    <source>
        <dbReference type="ARBA" id="ARBA00010157"/>
    </source>
</evidence>
<evidence type="ECO:0000313" key="10">
    <source>
        <dbReference type="EMBL" id="PWK42696.1"/>
    </source>
</evidence>
<dbReference type="PANTHER" id="PTHR33406:SF6">
    <property type="entry name" value="MEMBRANE PROTEIN YDGH-RELATED"/>
    <property type="match status" value="1"/>
</dbReference>
<feature type="transmembrane region" description="Helical" evidence="8">
    <location>
        <begin position="614"/>
        <end position="640"/>
    </location>
</feature>
<dbReference type="Pfam" id="PF03176">
    <property type="entry name" value="MMPL"/>
    <property type="match status" value="2"/>
</dbReference>
<keyword evidence="3" id="KW-1003">Cell membrane</keyword>
<comment type="similarity">
    <text evidence="2">Belongs to the resistance-nodulation-cell division (RND) (TC 2.A.6) family. MmpL subfamily.</text>
</comment>
<feature type="transmembrane region" description="Helical" evidence="8">
    <location>
        <begin position="207"/>
        <end position="227"/>
    </location>
</feature>
<keyword evidence="5 8" id="KW-1133">Transmembrane helix</keyword>
<organism evidence="10 11">
    <name type="scientific">Actinoplanes xinjiangensis</name>
    <dbReference type="NCBI Taxonomy" id="512350"/>
    <lineage>
        <taxon>Bacteria</taxon>
        <taxon>Bacillati</taxon>
        <taxon>Actinomycetota</taxon>
        <taxon>Actinomycetes</taxon>
        <taxon>Micromonosporales</taxon>
        <taxon>Micromonosporaceae</taxon>
        <taxon>Actinoplanes</taxon>
    </lineage>
</organism>
<feature type="transmembrane region" description="Helical" evidence="8">
    <location>
        <begin position="248"/>
        <end position="274"/>
    </location>
</feature>
<evidence type="ECO:0000256" key="4">
    <source>
        <dbReference type="ARBA" id="ARBA00022692"/>
    </source>
</evidence>
<feature type="transmembrane region" description="Helical" evidence="8">
    <location>
        <begin position="175"/>
        <end position="195"/>
    </location>
</feature>
<feature type="transmembrane region" description="Helical" evidence="8">
    <location>
        <begin position="581"/>
        <end position="608"/>
    </location>
</feature>
<comment type="subcellular location">
    <subcellularLocation>
        <location evidence="1">Cell membrane</location>
        <topology evidence="1">Multi-pass membrane protein</topology>
    </subcellularLocation>
</comment>
<dbReference type="InterPro" id="IPR050545">
    <property type="entry name" value="Mycobact_MmpL"/>
</dbReference>
<dbReference type="Proteomes" id="UP000245697">
    <property type="component" value="Unassembled WGS sequence"/>
</dbReference>
<dbReference type="InterPro" id="IPR000731">
    <property type="entry name" value="SSD"/>
</dbReference>
<dbReference type="InterPro" id="IPR004869">
    <property type="entry name" value="MMPL_dom"/>
</dbReference>
<evidence type="ECO:0000256" key="5">
    <source>
        <dbReference type="ARBA" id="ARBA00022989"/>
    </source>
</evidence>
<evidence type="ECO:0000259" key="9">
    <source>
        <dbReference type="PROSITE" id="PS50156"/>
    </source>
</evidence>
<dbReference type="Gene3D" id="1.20.1640.10">
    <property type="entry name" value="Multidrug efflux transporter AcrB transmembrane domain"/>
    <property type="match status" value="2"/>
</dbReference>
<feature type="transmembrane region" description="Helical" evidence="8">
    <location>
        <begin position="541"/>
        <end position="560"/>
    </location>
</feature>
<gene>
    <name evidence="10" type="ORF">BC793_114140</name>
</gene>
<evidence type="ECO:0000256" key="6">
    <source>
        <dbReference type="ARBA" id="ARBA00023136"/>
    </source>
</evidence>
<dbReference type="AlphaFoldDB" id="A0A316F8X9"/>
<reference evidence="10 11" key="1">
    <citation type="submission" date="2018-05" db="EMBL/GenBank/DDBJ databases">
        <title>Genomic Encyclopedia of Archaeal and Bacterial Type Strains, Phase II (KMG-II): from individual species to whole genera.</title>
        <authorList>
            <person name="Goeker M."/>
        </authorList>
    </citation>
    <scope>NUCLEOTIDE SEQUENCE [LARGE SCALE GENOMIC DNA]</scope>
    <source>
        <strain evidence="10 11">DSM 45184</strain>
    </source>
</reference>
<feature type="domain" description="SSD" evidence="9">
    <location>
        <begin position="511"/>
        <end position="639"/>
    </location>
</feature>
<feature type="transmembrane region" description="Helical" evidence="8">
    <location>
        <begin position="508"/>
        <end position="529"/>
    </location>
</feature>
<evidence type="ECO:0000313" key="11">
    <source>
        <dbReference type="Proteomes" id="UP000245697"/>
    </source>
</evidence>
<dbReference type="PROSITE" id="PS50156">
    <property type="entry name" value="SSD"/>
    <property type="match status" value="2"/>
</dbReference>
<evidence type="ECO:0000256" key="8">
    <source>
        <dbReference type="SAM" id="Phobius"/>
    </source>
</evidence>
<evidence type="ECO:0000256" key="1">
    <source>
        <dbReference type="ARBA" id="ARBA00004651"/>
    </source>
</evidence>
<feature type="transmembrane region" description="Helical" evidence="8">
    <location>
        <begin position="280"/>
        <end position="307"/>
    </location>
</feature>
<dbReference type="EMBL" id="QGGR01000014">
    <property type="protein sequence ID" value="PWK42696.1"/>
    <property type="molecule type" value="Genomic_DNA"/>
</dbReference>
<feature type="domain" description="SSD" evidence="9">
    <location>
        <begin position="173"/>
        <end position="305"/>
    </location>
</feature>
<name>A0A316F8X9_9ACTN</name>
<feature type="region of interest" description="Disordered" evidence="7">
    <location>
        <begin position="651"/>
        <end position="689"/>
    </location>
</feature>
<feature type="transmembrane region" description="Helical" evidence="8">
    <location>
        <begin position="152"/>
        <end position="168"/>
    </location>
</feature>
<dbReference type="SUPFAM" id="SSF82866">
    <property type="entry name" value="Multidrug efflux transporter AcrB transmembrane domain"/>
    <property type="match status" value="2"/>
</dbReference>
<dbReference type="OrthoDB" id="2365435at2"/>
<proteinExistence type="inferred from homology"/>
<evidence type="ECO:0000256" key="3">
    <source>
        <dbReference type="ARBA" id="ARBA00022475"/>
    </source>
</evidence>
<comment type="caution">
    <text evidence="10">The sequence shown here is derived from an EMBL/GenBank/DDBJ whole genome shotgun (WGS) entry which is preliminary data.</text>
</comment>
<keyword evidence="4 8" id="KW-0812">Transmembrane</keyword>
<feature type="transmembrane region" description="Helical" evidence="8">
    <location>
        <begin position="342"/>
        <end position="360"/>
    </location>
</feature>
<dbReference type="PANTHER" id="PTHR33406">
    <property type="entry name" value="MEMBRANE PROTEIN MJ1562-RELATED"/>
    <property type="match status" value="1"/>
</dbReference>
<keyword evidence="6 8" id="KW-0472">Membrane</keyword>
<sequence>MRRAWATLLLALLLGGLVFGFAGTTETDNDPTSSLPSSAESTRVAELQRKLPSGRTNPALVVVAKGGQALTDADLVTVTGLGRPILSDDRKAAIVTVPLPATGDANATSDAVADLRAKVRDGLPDGVTAQVTGGAGFGADLSNSFSGANTKLLIVTVIVVTILLLVTYRSPILWIVPLFVVGFADQLAAKVIALLSQHTDLAINGSTAGIVTVLVFGAGTDYALLLISRYREELHRYENRFEAMAKALRGAGPAIAASAGTVILALLTLLLASLRSNTALGISAAAGVAIAAVFALAVLPAALLICGRGLFWPFIPRVGASGAEDGKGFWARVGHGVVRRPILVTAASMAVLGLLALGGLGSKVGLSQTEQFRVEAESVQGLETLSRYFPAGAAGPAVILTEPAKAGQVLATVSATEGVAQARVAEQNADQVSISAVLTAAPDTAEAFGTIRALRDGLDGEALVGGSVATALDTRDAARHDLTVIVPVILAVVFLVLVALLRAVVAPILLMITVVVSFLASLGAGSWLFRNVLDYPALDNSVPLFSFLFLVALGVDYNIFLVTRAKEEAATRGTKDGMVHALAVTGAVITSAGILLAAVFAVLGVLPVVTLTQIGIIVGIGVLLDTLLVRTVLVPALATLTGDRFWWPGRPQATAGSAGGEEPPARSPTDWQAVDRTQVAESAGDPHNR</sequence>
<keyword evidence="11" id="KW-1185">Reference proteome</keyword>
<dbReference type="GO" id="GO:0005886">
    <property type="term" value="C:plasma membrane"/>
    <property type="evidence" value="ECO:0007669"/>
    <property type="project" value="UniProtKB-SubCell"/>
</dbReference>
<accession>A0A316F8X9</accession>
<protein>
    <submittedName>
        <fullName evidence="10">RND superfamily putative drug exporter</fullName>
    </submittedName>
</protein>
<feature type="transmembrane region" description="Helical" evidence="8">
    <location>
        <begin position="482"/>
        <end position="501"/>
    </location>
</feature>
<evidence type="ECO:0000256" key="7">
    <source>
        <dbReference type="SAM" id="MobiDB-lite"/>
    </source>
</evidence>
<dbReference type="RefSeq" id="WP_109598177.1">
    <property type="nucleotide sequence ID" value="NZ_QGGR01000014.1"/>
</dbReference>